<evidence type="ECO:0000313" key="3">
    <source>
        <dbReference type="Proteomes" id="UP001365128"/>
    </source>
</evidence>
<gene>
    <name evidence="2" type="ORF">IWX46DRAFT_213970</name>
</gene>
<feature type="signal peptide" evidence="1">
    <location>
        <begin position="1"/>
        <end position="19"/>
    </location>
</feature>
<keyword evidence="1" id="KW-0732">Signal</keyword>
<protein>
    <recommendedName>
        <fullName evidence="4">Secreted protein</fullName>
    </recommendedName>
</protein>
<feature type="chain" id="PRO_5047246553" description="Secreted protein" evidence="1">
    <location>
        <begin position="20"/>
        <end position="104"/>
    </location>
</feature>
<name>A0ABR1MMZ4_9PEZI</name>
<accession>A0ABR1MMZ4</accession>
<comment type="caution">
    <text evidence="2">The sequence shown here is derived from an EMBL/GenBank/DDBJ whole genome shotgun (WGS) entry which is preliminary data.</text>
</comment>
<evidence type="ECO:0008006" key="4">
    <source>
        <dbReference type="Google" id="ProtNLM"/>
    </source>
</evidence>
<organism evidence="2 3">
    <name type="scientific">Phyllosticta citricarpa</name>
    <dbReference type="NCBI Taxonomy" id="55181"/>
    <lineage>
        <taxon>Eukaryota</taxon>
        <taxon>Fungi</taxon>
        <taxon>Dikarya</taxon>
        <taxon>Ascomycota</taxon>
        <taxon>Pezizomycotina</taxon>
        <taxon>Dothideomycetes</taxon>
        <taxon>Dothideomycetes incertae sedis</taxon>
        <taxon>Botryosphaeriales</taxon>
        <taxon>Phyllostictaceae</taxon>
        <taxon>Phyllosticta</taxon>
    </lineage>
</organism>
<dbReference type="Proteomes" id="UP001365128">
    <property type="component" value="Unassembled WGS sequence"/>
</dbReference>
<evidence type="ECO:0000256" key="1">
    <source>
        <dbReference type="SAM" id="SignalP"/>
    </source>
</evidence>
<dbReference type="EMBL" id="JBBPDW010000003">
    <property type="protein sequence ID" value="KAK7554425.1"/>
    <property type="molecule type" value="Genomic_DNA"/>
</dbReference>
<reference evidence="2 3" key="1">
    <citation type="submission" date="2024-04" db="EMBL/GenBank/DDBJ databases">
        <title>Phyllosticta paracitricarpa is synonymous to the EU quarantine fungus P. citricarpa based on phylogenomic analyses.</title>
        <authorList>
            <consortium name="Lawrence Berkeley National Laboratory"/>
            <person name="Van Ingen-Buijs V.A."/>
            <person name="Van Westerhoven A.C."/>
            <person name="Haridas S."/>
            <person name="Skiadas P."/>
            <person name="Martin F."/>
            <person name="Groenewald J.Z."/>
            <person name="Crous P.W."/>
            <person name="Seidl M.F."/>
        </authorList>
    </citation>
    <scope>NUCLEOTIDE SEQUENCE [LARGE SCALE GENOMIC DNA]</scope>
    <source>
        <strain evidence="2 3">CBS 122670</strain>
    </source>
</reference>
<keyword evidence="3" id="KW-1185">Reference proteome</keyword>
<sequence>MLCNLFCCCLVIQTQYVMSMRYQILQHGQRLHNLMYAAMAAKTLISTLRSCPSSHLRGGSSLDGDLCRLQLRLKQQLIRTTRACHWRPAQPTYLANRSLCHSRN</sequence>
<evidence type="ECO:0000313" key="2">
    <source>
        <dbReference type="EMBL" id="KAK7554425.1"/>
    </source>
</evidence>
<proteinExistence type="predicted"/>